<accession>A0A9P6E2E2</accession>
<sequence>MAGDDLDDDYAPDELVAASEDEDPVEFIPLDGEEDVFATTDDAKDRPNPVLPVSGEEAKQAKKRKRKAKDNERKAKVGSVPGSTSGIFITRQDQVLKNLSVVELDDIRIPASCIVDTRDWKNDRTHETIADFIRQVTPTLATRIAQASKNNGAPTCIILAGNALRVTDLTRSIRPLRGEKGGDVAKLFARHFKLAEHAEYLKRTRVGVAIGTPARVGTLLSETDALSLKALSHVILDVSFIDSKMRSMLDMPETRQDLFHKFLAHPPLRTRFVEGKTSLVLF</sequence>
<organism evidence="2 3">
    <name type="scientific">Hydnum rufescens UP504</name>
    <dbReference type="NCBI Taxonomy" id="1448309"/>
    <lineage>
        <taxon>Eukaryota</taxon>
        <taxon>Fungi</taxon>
        <taxon>Dikarya</taxon>
        <taxon>Basidiomycota</taxon>
        <taxon>Agaricomycotina</taxon>
        <taxon>Agaricomycetes</taxon>
        <taxon>Cantharellales</taxon>
        <taxon>Hydnaceae</taxon>
        <taxon>Hydnum</taxon>
    </lineage>
</organism>
<dbReference type="GO" id="GO:0005634">
    <property type="term" value="C:nucleus"/>
    <property type="evidence" value="ECO:0007669"/>
    <property type="project" value="TreeGrafter"/>
</dbReference>
<dbReference type="EMBL" id="MU128909">
    <property type="protein sequence ID" value="KAF9521064.1"/>
    <property type="molecule type" value="Genomic_DNA"/>
</dbReference>
<dbReference type="OrthoDB" id="1929311at2759"/>
<keyword evidence="3" id="KW-1185">Reference proteome</keyword>
<gene>
    <name evidence="2" type="ORF">BS47DRAFT_1370222</name>
</gene>
<dbReference type="GO" id="GO:0030686">
    <property type="term" value="C:90S preribosome"/>
    <property type="evidence" value="ECO:0007669"/>
    <property type="project" value="TreeGrafter"/>
</dbReference>
<feature type="region of interest" description="Disordered" evidence="1">
    <location>
        <begin position="1"/>
        <end position="26"/>
    </location>
</feature>
<evidence type="ECO:0000313" key="2">
    <source>
        <dbReference type="EMBL" id="KAF9521064.1"/>
    </source>
</evidence>
<dbReference type="PANTHER" id="PTHR24030">
    <property type="entry name" value="PROTEIN CMSS1"/>
    <property type="match status" value="1"/>
</dbReference>
<protein>
    <recommendedName>
        <fullName evidence="4">Protein CMS1</fullName>
    </recommendedName>
</protein>
<feature type="compositionally biased region" description="Acidic residues" evidence="1">
    <location>
        <begin position="1"/>
        <end position="12"/>
    </location>
</feature>
<dbReference type="InterPro" id="IPR032704">
    <property type="entry name" value="Cms1"/>
</dbReference>
<evidence type="ECO:0000313" key="3">
    <source>
        <dbReference type="Proteomes" id="UP000886523"/>
    </source>
</evidence>
<name>A0A9P6E2E2_9AGAM</name>
<evidence type="ECO:0000256" key="1">
    <source>
        <dbReference type="SAM" id="MobiDB-lite"/>
    </source>
</evidence>
<dbReference type="Pfam" id="PF14617">
    <property type="entry name" value="CMS1"/>
    <property type="match status" value="1"/>
</dbReference>
<dbReference type="AlphaFoldDB" id="A0A9P6E2E2"/>
<reference evidence="2" key="1">
    <citation type="journal article" date="2020" name="Nat. Commun.">
        <title>Large-scale genome sequencing of mycorrhizal fungi provides insights into the early evolution of symbiotic traits.</title>
        <authorList>
            <person name="Miyauchi S."/>
            <person name="Kiss E."/>
            <person name="Kuo A."/>
            <person name="Drula E."/>
            <person name="Kohler A."/>
            <person name="Sanchez-Garcia M."/>
            <person name="Morin E."/>
            <person name="Andreopoulos B."/>
            <person name="Barry K.W."/>
            <person name="Bonito G."/>
            <person name="Buee M."/>
            <person name="Carver A."/>
            <person name="Chen C."/>
            <person name="Cichocki N."/>
            <person name="Clum A."/>
            <person name="Culley D."/>
            <person name="Crous P.W."/>
            <person name="Fauchery L."/>
            <person name="Girlanda M."/>
            <person name="Hayes R.D."/>
            <person name="Keri Z."/>
            <person name="LaButti K."/>
            <person name="Lipzen A."/>
            <person name="Lombard V."/>
            <person name="Magnuson J."/>
            <person name="Maillard F."/>
            <person name="Murat C."/>
            <person name="Nolan M."/>
            <person name="Ohm R.A."/>
            <person name="Pangilinan J."/>
            <person name="Pereira M.F."/>
            <person name="Perotto S."/>
            <person name="Peter M."/>
            <person name="Pfister S."/>
            <person name="Riley R."/>
            <person name="Sitrit Y."/>
            <person name="Stielow J.B."/>
            <person name="Szollosi G."/>
            <person name="Zifcakova L."/>
            <person name="Stursova M."/>
            <person name="Spatafora J.W."/>
            <person name="Tedersoo L."/>
            <person name="Vaario L.M."/>
            <person name="Yamada A."/>
            <person name="Yan M."/>
            <person name="Wang P."/>
            <person name="Xu J."/>
            <person name="Bruns T."/>
            <person name="Baldrian P."/>
            <person name="Vilgalys R."/>
            <person name="Dunand C."/>
            <person name="Henrissat B."/>
            <person name="Grigoriev I.V."/>
            <person name="Hibbett D."/>
            <person name="Nagy L.G."/>
            <person name="Martin F.M."/>
        </authorList>
    </citation>
    <scope>NUCLEOTIDE SEQUENCE</scope>
    <source>
        <strain evidence="2">UP504</strain>
    </source>
</reference>
<dbReference type="Proteomes" id="UP000886523">
    <property type="component" value="Unassembled WGS sequence"/>
</dbReference>
<proteinExistence type="predicted"/>
<feature type="region of interest" description="Disordered" evidence="1">
    <location>
        <begin position="40"/>
        <end position="80"/>
    </location>
</feature>
<evidence type="ECO:0008006" key="4">
    <source>
        <dbReference type="Google" id="ProtNLM"/>
    </source>
</evidence>
<dbReference type="PANTHER" id="PTHR24030:SF0">
    <property type="entry name" value="PROTEIN CMSS1"/>
    <property type="match status" value="1"/>
</dbReference>
<comment type="caution">
    <text evidence="2">The sequence shown here is derived from an EMBL/GenBank/DDBJ whole genome shotgun (WGS) entry which is preliminary data.</text>
</comment>